<protein>
    <recommendedName>
        <fullName evidence="5">C-type lectin domain-containing protein</fullName>
    </recommendedName>
</protein>
<evidence type="ECO:0000259" key="5">
    <source>
        <dbReference type="PROSITE" id="PS50041"/>
    </source>
</evidence>
<dbReference type="SMART" id="SM00034">
    <property type="entry name" value="CLECT"/>
    <property type="match status" value="1"/>
</dbReference>
<sequence length="180" mass="21027">LFTSVVITYCILIIIVSMRFTNQLQTSYRTLTKEKDQLQRETERLTKKIKGRPCQEGWRKFESSCYFLSTANETWEKSRQDCLGRDANLVIINSEEEQIFINRLNGANEKMWMGLTDAHAEGTWKWVNGTPLTIAYWEVGQPNSWNGTDQDCGEFVHRSVDPGEWSDDNCSFKQHWICEK</sequence>
<dbReference type="InterPro" id="IPR016186">
    <property type="entry name" value="C-type_lectin-like/link_sf"/>
</dbReference>
<accession>A0A3P8YSE8</accession>
<feature type="domain" description="C-type lectin" evidence="5">
    <location>
        <begin position="61"/>
        <end position="179"/>
    </location>
</feature>
<dbReference type="PROSITE" id="PS00615">
    <property type="entry name" value="C_TYPE_LECTIN_1"/>
    <property type="match status" value="1"/>
</dbReference>
<evidence type="ECO:0000256" key="4">
    <source>
        <dbReference type="SAM" id="Phobius"/>
    </source>
</evidence>
<dbReference type="Ensembl" id="ENSELUT00000041040.3">
    <property type="protein sequence ID" value="ENSELUP00000019519.3"/>
    <property type="gene ID" value="ENSELUG00000018888.3"/>
</dbReference>
<dbReference type="GO" id="GO:0030246">
    <property type="term" value="F:carbohydrate binding"/>
    <property type="evidence" value="ECO:0007669"/>
    <property type="project" value="UniProtKB-KW"/>
</dbReference>
<dbReference type="PROSITE" id="PS50041">
    <property type="entry name" value="C_TYPE_LECTIN_2"/>
    <property type="match status" value="1"/>
</dbReference>
<keyword evidence="4" id="KW-0812">Transmembrane</keyword>
<dbReference type="InterPro" id="IPR016187">
    <property type="entry name" value="CTDL_fold"/>
</dbReference>
<keyword evidence="7" id="KW-1185">Reference proteome</keyword>
<reference evidence="6" key="2">
    <citation type="submission" date="2020-02" db="EMBL/GenBank/DDBJ databases">
        <title>Esox lucius (northern pike) genome, fEsoLuc1, primary haplotype.</title>
        <authorList>
            <person name="Myers G."/>
            <person name="Karagic N."/>
            <person name="Meyer A."/>
            <person name="Pippel M."/>
            <person name="Reichard M."/>
            <person name="Winkler S."/>
            <person name="Tracey A."/>
            <person name="Sims Y."/>
            <person name="Howe K."/>
            <person name="Rhie A."/>
            <person name="Formenti G."/>
            <person name="Durbin R."/>
            <person name="Fedrigo O."/>
            <person name="Jarvis E.D."/>
        </authorList>
    </citation>
    <scope>NUCLEOTIDE SEQUENCE [LARGE SCALE GENOMIC DNA]</scope>
</reference>
<proteinExistence type="predicted"/>
<evidence type="ECO:0000256" key="3">
    <source>
        <dbReference type="SAM" id="Coils"/>
    </source>
</evidence>
<dbReference type="Gene3D" id="1.20.5.400">
    <property type="match status" value="1"/>
</dbReference>
<dbReference type="Gene3D" id="3.10.100.10">
    <property type="entry name" value="Mannose-Binding Protein A, subunit A"/>
    <property type="match status" value="1"/>
</dbReference>
<keyword evidence="1" id="KW-0430">Lectin</keyword>
<dbReference type="InterPro" id="IPR050111">
    <property type="entry name" value="C-type_lectin/snaclec_domain"/>
</dbReference>
<feature type="coiled-coil region" evidence="3">
    <location>
        <begin position="21"/>
        <end position="48"/>
    </location>
</feature>
<dbReference type="InterPro" id="IPR033989">
    <property type="entry name" value="CD209-like_CTLD"/>
</dbReference>
<name>A0A3P8YSE8_ESOLU</name>
<dbReference type="SUPFAM" id="SSF56436">
    <property type="entry name" value="C-type lectin-like"/>
    <property type="match status" value="1"/>
</dbReference>
<keyword evidence="3" id="KW-0175">Coiled coil</keyword>
<keyword evidence="4" id="KW-0472">Membrane</keyword>
<evidence type="ECO:0000313" key="6">
    <source>
        <dbReference type="Ensembl" id="ENSELUP00000019519.3"/>
    </source>
</evidence>
<dbReference type="OMA" id="LTIAYWE"/>
<reference evidence="7" key="1">
    <citation type="journal article" date="2014" name="PLoS ONE">
        <title>The genome and linkage map of the northern pike (Esox lucius): conserved synteny revealed between the salmonid sister group and the Neoteleostei.</title>
        <authorList>
            <person name="Rondeau E.B."/>
            <person name="Minkley D.R."/>
            <person name="Leong J.S."/>
            <person name="Messmer A.M."/>
            <person name="Jantzen J.R."/>
            <person name="von Schalburg K.R."/>
            <person name="Lemon C."/>
            <person name="Bird N.H."/>
            <person name="Koop B.F."/>
        </authorList>
    </citation>
    <scope>NUCLEOTIDE SEQUENCE</scope>
</reference>
<feature type="transmembrane region" description="Helical" evidence="4">
    <location>
        <begin position="6"/>
        <end position="22"/>
    </location>
</feature>
<dbReference type="Pfam" id="PF00059">
    <property type="entry name" value="Lectin_C"/>
    <property type="match status" value="1"/>
</dbReference>
<evidence type="ECO:0000313" key="7">
    <source>
        <dbReference type="Proteomes" id="UP000265140"/>
    </source>
</evidence>
<evidence type="ECO:0000256" key="1">
    <source>
        <dbReference type="ARBA" id="ARBA00022734"/>
    </source>
</evidence>
<dbReference type="InterPro" id="IPR001304">
    <property type="entry name" value="C-type_lectin-like"/>
</dbReference>
<dbReference type="Bgee" id="ENSELUG00000018888">
    <property type="expression patterns" value="Expressed in liver and 1 other cell type or tissue"/>
</dbReference>
<dbReference type="InParanoid" id="A0A3P8YSE8"/>
<dbReference type="PANTHER" id="PTHR22803">
    <property type="entry name" value="MANNOSE, PHOSPHOLIPASE, LECTIN RECEPTOR RELATED"/>
    <property type="match status" value="1"/>
</dbReference>
<dbReference type="CDD" id="cd03590">
    <property type="entry name" value="CLECT_DC-SIGN_like"/>
    <property type="match status" value="1"/>
</dbReference>
<dbReference type="InterPro" id="IPR018378">
    <property type="entry name" value="C-type_lectin_CS"/>
</dbReference>
<reference evidence="6" key="4">
    <citation type="submission" date="2025-09" db="UniProtKB">
        <authorList>
            <consortium name="Ensembl"/>
        </authorList>
    </citation>
    <scope>IDENTIFICATION</scope>
</reference>
<reference evidence="6" key="3">
    <citation type="submission" date="2025-08" db="UniProtKB">
        <authorList>
            <consortium name="Ensembl"/>
        </authorList>
    </citation>
    <scope>IDENTIFICATION</scope>
</reference>
<dbReference type="Proteomes" id="UP000265140">
    <property type="component" value="Chromosome 19"/>
</dbReference>
<dbReference type="AlphaFoldDB" id="A0A3P8YSE8"/>
<evidence type="ECO:0000256" key="2">
    <source>
        <dbReference type="ARBA" id="ARBA00023157"/>
    </source>
</evidence>
<organism evidence="6 7">
    <name type="scientific">Esox lucius</name>
    <name type="common">Northern pike</name>
    <dbReference type="NCBI Taxonomy" id="8010"/>
    <lineage>
        <taxon>Eukaryota</taxon>
        <taxon>Metazoa</taxon>
        <taxon>Chordata</taxon>
        <taxon>Craniata</taxon>
        <taxon>Vertebrata</taxon>
        <taxon>Euteleostomi</taxon>
        <taxon>Actinopterygii</taxon>
        <taxon>Neopterygii</taxon>
        <taxon>Teleostei</taxon>
        <taxon>Protacanthopterygii</taxon>
        <taxon>Esociformes</taxon>
        <taxon>Esocidae</taxon>
        <taxon>Esox</taxon>
    </lineage>
</organism>
<dbReference type="GeneTree" id="ENSGT01020000230338"/>
<keyword evidence="2" id="KW-1015">Disulfide bond</keyword>
<keyword evidence="4" id="KW-1133">Transmembrane helix</keyword>